<gene>
    <name evidence="1" type="ORF">FHS28_003122</name>
</gene>
<comment type="caution">
    <text evidence="1">The sequence shown here is derived from an EMBL/GenBank/DDBJ whole genome shotgun (WGS) entry which is preliminary data.</text>
</comment>
<organism evidence="1 2">
    <name type="scientific">Roseateles terrae</name>
    <dbReference type="NCBI Taxonomy" id="431060"/>
    <lineage>
        <taxon>Bacteria</taxon>
        <taxon>Pseudomonadati</taxon>
        <taxon>Pseudomonadota</taxon>
        <taxon>Betaproteobacteria</taxon>
        <taxon>Burkholderiales</taxon>
        <taxon>Sphaerotilaceae</taxon>
        <taxon>Roseateles</taxon>
    </lineage>
</organism>
<dbReference type="Proteomes" id="UP000574369">
    <property type="component" value="Unassembled WGS sequence"/>
</dbReference>
<keyword evidence="2" id="KW-1185">Reference proteome</keyword>
<evidence type="ECO:0000313" key="2">
    <source>
        <dbReference type="Proteomes" id="UP000574369"/>
    </source>
</evidence>
<name>A0ABR6GUD2_9BURK</name>
<evidence type="ECO:0008006" key="3">
    <source>
        <dbReference type="Google" id="ProtNLM"/>
    </source>
</evidence>
<dbReference type="EMBL" id="JACHXO010000005">
    <property type="protein sequence ID" value="MBB3195716.1"/>
    <property type="molecule type" value="Genomic_DNA"/>
</dbReference>
<accession>A0ABR6GUD2</accession>
<reference evidence="1 2" key="1">
    <citation type="submission" date="2020-08" db="EMBL/GenBank/DDBJ databases">
        <title>Genomic Encyclopedia of Type Strains, Phase III (KMG-III): the genomes of soil and plant-associated and newly described type strains.</title>
        <authorList>
            <person name="Whitman W."/>
        </authorList>
    </citation>
    <scope>NUCLEOTIDE SEQUENCE [LARGE SCALE GENOMIC DNA]</scope>
    <source>
        <strain evidence="1 2">CECT 7247</strain>
    </source>
</reference>
<sequence>MVIALITLAIMMIGAVAALRSMNATLMGAGNIGMKRDMSNQAEVALRRAMTGLNSGADLTVNATSINYSATLLATTPEGIPTVLLGTAPTTVGGVGVATNVVDLTSAPAVGTGTPPQVTMYYVVDRMCRTTGSVDRLNCLTPSAVSTGTDSSGGVPAFTKPVYRVSVRVDGPRGSQSFYQATLTN</sequence>
<dbReference type="RefSeq" id="WP_088452049.1">
    <property type="nucleotide sequence ID" value="NZ_JACHXO010000005.1"/>
</dbReference>
<proteinExistence type="predicted"/>
<protein>
    <recommendedName>
        <fullName evidence="3">Type 4 fimbrial biogenesis protein PilX N-terminal domain-containing protein</fullName>
    </recommendedName>
</protein>
<evidence type="ECO:0000313" key="1">
    <source>
        <dbReference type="EMBL" id="MBB3195716.1"/>
    </source>
</evidence>